<sequence length="264" mass="29312">MCNNDIENNDNCSSVISETKTIAEQICVAPDVIGPGDVFVKIPVILAEANVTIPVEATITLDQPATEIKRIKKNVFLTEARLIPIPIPFSEVNGFFGTGIVFIQGFIRKNIEYATQTCPTTASANFCGDIRQCTVETPFDLTTRVTFFRNPVFTNNTSSELEFFTDKLSSCDACADNVVGKNPCDQSFFATEFFNEKPFVELVRADIAELDIHKNPMTNCHIPTEQLFKVITEKIVVNLTFKLLQNQQVKLEALTPTSPCPRTS</sequence>
<dbReference type="Pfam" id="PF25250">
    <property type="entry name" value="DUF7852"/>
    <property type="match status" value="1"/>
</dbReference>
<organism evidence="2 3">
    <name type="scientific">Candidatus Clostridium radicumherbarum</name>
    <dbReference type="NCBI Taxonomy" id="3381662"/>
    <lineage>
        <taxon>Bacteria</taxon>
        <taxon>Bacillati</taxon>
        <taxon>Bacillota</taxon>
        <taxon>Clostridia</taxon>
        <taxon>Eubacteriales</taxon>
        <taxon>Clostridiaceae</taxon>
        <taxon>Clostridium</taxon>
    </lineage>
</organism>
<dbReference type="EMBL" id="JBJHZY010000001">
    <property type="protein sequence ID" value="MFL0268008.1"/>
    <property type="molecule type" value="Genomic_DNA"/>
</dbReference>
<dbReference type="RefSeq" id="WP_406764593.1">
    <property type="nucleotide sequence ID" value="NZ_JBJHZY010000001.1"/>
</dbReference>
<proteinExistence type="predicted"/>
<accession>A0ABW8TS86</accession>
<dbReference type="InterPro" id="IPR057174">
    <property type="entry name" value="DUF7852"/>
</dbReference>
<evidence type="ECO:0000259" key="1">
    <source>
        <dbReference type="Pfam" id="PF25250"/>
    </source>
</evidence>
<comment type="caution">
    <text evidence="2">The sequence shown here is derived from an EMBL/GenBank/DDBJ whole genome shotgun (WGS) entry which is preliminary data.</text>
</comment>
<protein>
    <submittedName>
        <fullName evidence="2">CsxC family protein</fullName>
    </submittedName>
</protein>
<dbReference type="Proteomes" id="UP001623661">
    <property type="component" value="Unassembled WGS sequence"/>
</dbReference>
<evidence type="ECO:0000313" key="3">
    <source>
        <dbReference type="Proteomes" id="UP001623661"/>
    </source>
</evidence>
<gene>
    <name evidence="2" type="ORF">ACJDUH_07830</name>
</gene>
<evidence type="ECO:0000313" key="2">
    <source>
        <dbReference type="EMBL" id="MFL0268008.1"/>
    </source>
</evidence>
<dbReference type="NCBIfam" id="NF045794">
    <property type="entry name" value="CsxC_fam"/>
    <property type="match status" value="1"/>
</dbReference>
<name>A0ABW8TS86_9CLOT</name>
<keyword evidence="3" id="KW-1185">Reference proteome</keyword>
<feature type="domain" description="DUF7852" evidence="1">
    <location>
        <begin position="38"/>
        <end position="118"/>
    </location>
</feature>
<dbReference type="InterPro" id="IPR054845">
    <property type="entry name" value="Exosporium_prot_C"/>
</dbReference>
<reference evidence="2 3" key="1">
    <citation type="submission" date="2024-11" db="EMBL/GenBank/DDBJ databases">
        <authorList>
            <person name="Heng Y.C."/>
            <person name="Lim A.C.H."/>
            <person name="Lee J.K.Y."/>
            <person name="Kittelmann S."/>
        </authorList>
    </citation>
    <scope>NUCLEOTIDE SEQUENCE [LARGE SCALE GENOMIC DNA]</scope>
    <source>
        <strain evidence="2 3">WILCCON 0202</strain>
    </source>
</reference>